<name>K2RQW9_MACPH</name>
<protein>
    <submittedName>
        <fullName evidence="1">Uncharacterized protein</fullName>
    </submittedName>
</protein>
<dbReference type="InParanoid" id="K2RQW9"/>
<dbReference type="HOGENOM" id="CLU_1949234_0_0_1"/>
<dbReference type="OrthoDB" id="6359816at2759"/>
<proteinExistence type="predicted"/>
<organism evidence="1 2">
    <name type="scientific">Macrophomina phaseolina (strain MS6)</name>
    <name type="common">Charcoal rot fungus</name>
    <dbReference type="NCBI Taxonomy" id="1126212"/>
    <lineage>
        <taxon>Eukaryota</taxon>
        <taxon>Fungi</taxon>
        <taxon>Dikarya</taxon>
        <taxon>Ascomycota</taxon>
        <taxon>Pezizomycotina</taxon>
        <taxon>Dothideomycetes</taxon>
        <taxon>Dothideomycetes incertae sedis</taxon>
        <taxon>Botryosphaeriales</taxon>
        <taxon>Botryosphaeriaceae</taxon>
        <taxon>Macrophomina</taxon>
    </lineage>
</organism>
<dbReference type="AlphaFoldDB" id="K2RQW9"/>
<dbReference type="Proteomes" id="UP000007129">
    <property type="component" value="Unassembled WGS sequence"/>
</dbReference>
<comment type="caution">
    <text evidence="1">The sequence shown here is derived from an EMBL/GenBank/DDBJ whole genome shotgun (WGS) entry which is preliminary data.</text>
</comment>
<accession>K2RQW9</accession>
<sequence length="129" mass="14670">MTSTFRYDLTPKTDFKVNKSTLMRQAFSIDEDEARTGVIDLSEDHAKLDEVLINYFDTHKLIPDKIREPTDPAKLAKFLVRDYAIATKYRVEGLKMQAGAGFIDLLNGESLEERVVRRASIYLGMPPGE</sequence>
<dbReference type="VEuPathDB" id="FungiDB:MPH_07608"/>
<gene>
    <name evidence="1" type="ORF">MPH_07608</name>
</gene>
<dbReference type="EMBL" id="AHHD01000324">
    <property type="protein sequence ID" value="EKG15162.1"/>
    <property type="molecule type" value="Genomic_DNA"/>
</dbReference>
<evidence type="ECO:0000313" key="1">
    <source>
        <dbReference type="EMBL" id="EKG15162.1"/>
    </source>
</evidence>
<evidence type="ECO:0000313" key="2">
    <source>
        <dbReference type="Proteomes" id="UP000007129"/>
    </source>
</evidence>
<reference evidence="1 2" key="1">
    <citation type="journal article" date="2012" name="BMC Genomics">
        <title>Tools to kill: Genome of one of the most destructive plant pathogenic fungi Macrophomina phaseolina.</title>
        <authorList>
            <person name="Islam M.S."/>
            <person name="Haque M.S."/>
            <person name="Islam M.M."/>
            <person name="Emdad E.M."/>
            <person name="Halim A."/>
            <person name="Hossen Q.M.M."/>
            <person name="Hossain M.Z."/>
            <person name="Ahmed B."/>
            <person name="Rahim S."/>
            <person name="Rahman M.S."/>
            <person name="Alam M.M."/>
            <person name="Hou S."/>
            <person name="Wan X."/>
            <person name="Saito J.A."/>
            <person name="Alam M."/>
        </authorList>
    </citation>
    <scope>NUCLEOTIDE SEQUENCE [LARGE SCALE GENOMIC DNA]</scope>
    <source>
        <strain evidence="1 2">MS6</strain>
    </source>
</reference>